<dbReference type="InterPro" id="IPR041715">
    <property type="entry name" value="HisRS-like_core"/>
</dbReference>
<evidence type="ECO:0000256" key="3">
    <source>
        <dbReference type="ARBA" id="ARBA00005539"/>
    </source>
</evidence>
<comment type="pathway">
    <text evidence="2 8">Amino-acid biosynthesis; L-histidine biosynthesis; L-histidine from 5-phospho-alpha-D-ribose 1-diphosphate: step 1/9.</text>
</comment>
<dbReference type="InterPro" id="IPR004517">
    <property type="entry name" value="HisZ"/>
</dbReference>
<dbReference type="Gene3D" id="3.30.930.10">
    <property type="entry name" value="Bira Bifunctional Protein, Domain 2"/>
    <property type="match status" value="1"/>
</dbReference>
<comment type="similarity">
    <text evidence="3 8">Belongs to the class-II aminoacyl-tRNA synthetase family. HisZ subfamily.</text>
</comment>
<evidence type="ECO:0000256" key="2">
    <source>
        <dbReference type="ARBA" id="ARBA00004667"/>
    </source>
</evidence>
<comment type="function">
    <text evidence="7 8">Required for the first step of histidine biosynthesis. May allow the feedback regulation of ATP phosphoribosyltransferase activity by histidine.</text>
</comment>
<name>A0ABT1D5W6_9PROT</name>
<dbReference type="PANTHER" id="PTHR43707">
    <property type="entry name" value="HISTIDYL-TRNA SYNTHETASE"/>
    <property type="match status" value="1"/>
</dbReference>
<keyword evidence="11" id="KW-1185">Reference proteome</keyword>
<dbReference type="InterPro" id="IPR045864">
    <property type="entry name" value="aa-tRNA-synth_II/BPL/LPL"/>
</dbReference>
<gene>
    <name evidence="8" type="primary">hisZ</name>
    <name evidence="10" type="ORF">JYK14_14305</name>
</gene>
<sequence length="385" mass="39653">MTDPASPSAPPAGLLPAGLMDLLPPEAEREASLVEALMAGFASHGYERVKPPLLEFEDSLLAGSGAAVAEQTFRLMDPVSQRMMGLRADTTPQVARIAATRLGLEARPLRLCYAGQVLRVRGSQLAPERQMPQAGIELIGSASPEADAEVAAVAAAALAAVGVAPISLDITLPTMTPTLLEGSGLPVERRQALAHALDRKDAAMVAALSAEAGALAECLPSLLAAAGPADAALAALAAAPLPQAAREIADNAAAVIAAIRARAPGLRLTLDPAEFRGFRYHVGVAFTLYGPGRSGELARGGRYLSLNDEPATGMTLYPDAVLRAAPPAAPRPRLFLPQGTPEAVAAGFRAQGFATIAALSPTDAPRALRCTHILRDGQAVPLPKE</sequence>
<evidence type="ECO:0000256" key="6">
    <source>
        <dbReference type="ARBA" id="ARBA00022490"/>
    </source>
</evidence>
<comment type="subcellular location">
    <subcellularLocation>
        <location evidence="1 8">Cytoplasm</location>
    </subcellularLocation>
</comment>
<dbReference type="GO" id="GO:0016757">
    <property type="term" value="F:glycosyltransferase activity"/>
    <property type="evidence" value="ECO:0007669"/>
    <property type="project" value="UniProtKB-KW"/>
</dbReference>
<organism evidence="10 11">
    <name type="scientific">Siccirubricoccus soli</name>
    <dbReference type="NCBI Taxonomy" id="2899147"/>
    <lineage>
        <taxon>Bacteria</taxon>
        <taxon>Pseudomonadati</taxon>
        <taxon>Pseudomonadota</taxon>
        <taxon>Alphaproteobacteria</taxon>
        <taxon>Acetobacterales</taxon>
        <taxon>Roseomonadaceae</taxon>
        <taxon>Siccirubricoccus</taxon>
    </lineage>
</organism>
<dbReference type="HAMAP" id="MF_00125">
    <property type="entry name" value="HisZ"/>
    <property type="match status" value="1"/>
</dbReference>
<evidence type="ECO:0000256" key="7">
    <source>
        <dbReference type="ARBA" id="ARBA00025246"/>
    </source>
</evidence>
<keyword evidence="8" id="KW-0028">Amino-acid biosynthesis</keyword>
<evidence type="ECO:0000256" key="1">
    <source>
        <dbReference type="ARBA" id="ARBA00004496"/>
    </source>
</evidence>
<evidence type="ECO:0000256" key="8">
    <source>
        <dbReference type="HAMAP-Rule" id="MF_00125"/>
    </source>
</evidence>
<evidence type="ECO:0000256" key="5">
    <source>
        <dbReference type="ARBA" id="ARBA00020397"/>
    </source>
</evidence>
<accession>A0ABT1D5W6</accession>
<keyword evidence="8" id="KW-0368">Histidine biosynthesis</keyword>
<keyword evidence="10" id="KW-0328">Glycosyltransferase</keyword>
<evidence type="ECO:0000313" key="11">
    <source>
        <dbReference type="Proteomes" id="UP001523392"/>
    </source>
</evidence>
<comment type="caution">
    <text evidence="10">The sequence shown here is derived from an EMBL/GenBank/DDBJ whole genome shotgun (WGS) entry which is preliminary data.</text>
</comment>
<feature type="domain" description="Class II Histidinyl-tRNA synthetase (HisRS)-like catalytic core" evidence="9">
    <location>
        <begin position="18"/>
        <end position="321"/>
    </location>
</feature>
<protein>
    <recommendedName>
        <fullName evidence="5 8">ATP phosphoribosyltransferase regulatory subunit</fullName>
    </recommendedName>
</protein>
<evidence type="ECO:0000256" key="4">
    <source>
        <dbReference type="ARBA" id="ARBA00011496"/>
    </source>
</evidence>
<dbReference type="PANTHER" id="PTHR43707:SF1">
    <property type="entry name" value="HISTIDINE--TRNA LIGASE, MITOCHONDRIAL-RELATED"/>
    <property type="match status" value="1"/>
</dbReference>
<keyword evidence="6 8" id="KW-0963">Cytoplasm</keyword>
<dbReference type="Pfam" id="PF13393">
    <property type="entry name" value="tRNA-synt_His"/>
    <property type="match status" value="1"/>
</dbReference>
<dbReference type="RefSeq" id="WP_252953960.1">
    <property type="nucleotide sequence ID" value="NZ_JAFIRR010000087.1"/>
</dbReference>
<dbReference type="EMBL" id="JAFIRR010000087">
    <property type="protein sequence ID" value="MCO6417328.1"/>
    <property type="molecule type" value="Genomic_DNA"/>
</dbReference>
<keyword evidence="10" id="KW-0808">Transferase</keyword>
<reference evidence="10 11" key="1">
    <citation type="submission" date="2021-12" db="EMBL/GenBank/DDBJ databases">
        <title>Siccirubricoccus leaddurans sp. nov., a high concentration Zn2+ tolerance bacterium.</title>
        <authorList>
            <person name="Cao Y."/>
        </authorList>
    </citation>
    <scope>NUCLEOTIDE SEQUENCE [LARGE SCALE GENOMIC DNA]</scope>
    <source>
        <strain evidence="10 11">KC 17139</strain>
    </source>
</reference>
<dbReference type="SUPFAM" id="SSF55681">
    <property type="entry name" value="Class II aaRS and biotin synthetases"/>
    <property type="match status" value="1"/>
</dbReference>
<comment type="miscellaneous">
    <text evidence="8">This function is generally fulfilled by the C-terminal part of HisG, which is missing in some bacteria such as this one.</text>
</comment>
<evidence type="ECO:0000313" key="10">
    <source>
        <dbReference type="EMBL" id="MCO6417328.1"/>
    </source>
</evidence>
<comment type="subunit">
    <text evidence="4 8">Heteromultimer composed of HisG and HisZ subunits.</text>
</comment>
<dbReference type="InterPro" id="IPR004516">
    <property type="entry name" value="HisRS/HisZ"/>
</dbReference>
<dbReference type="Proteomes" id="UP001523392">
    <property type="component" value="Unassembled WGS sequence"/>
</dbReference>
<proteinExistence type="inferred from homology"/>
<evidence type="ECO:0000259" key="9">
    <source>
        <dbReference type="Pfam" id="PF13393"/>
    </source>
</evidence>